<feature type="compositionally biased region" description="Low complexity" evidence="9">
    <location>
        <begin position="211"/>
        <end position="221"/>
    </location>
</feature>
<keyword evidence="13" id="KW-1185">Reference proteome</keyword>
<evidence type="ECO:0000256" key="2">
    <source>
        <dbReference type="ARBA" id="ARBA00022448"/>
    </source>
</evidence>
<dbReference type="PANTHER" id="PTHR10663">
    <property type="entry name" value="GUANYL-NUCLEOTIDE EXCHANGE FACTOR"/>
    <property type="match status" value="1"/>
</dbReference>
<evidence type="ECO:0000313" key="13">
    <source>
        <dbReference type="Proteomes" id="UP000279259"/>
    </source>
</evidence>
<keyword evidence="2" id="KW-0813">Transport</keyword>
<feature type="domain" description="SEC7" evidence="11">
    <location>
        <begin position="902"/>
        <end position="1092"/>
    </location>
</feature>
<organism evidence="12 13">
    <name type="scientific">Saitozyma podzolica</name>
    <dbReference type="NCBI Taxonomy" id="1890683"/>
    <lineage>
        <taxon>Eukaryota</taxon>
        <taxon>Fungi</taxon>
        <taxon>Dikarya</taxon>
        <taxon>Basidiomycota</taxon>
        <taxon>Agaricomycotina</taxon>
        <taxon>Tremellomycetes</taxon>
        <taxon>Tremellales</taxon>
        <taxon>Trimorphomycetaceae</taxon>
        <taxon>Saitozyma</taxon>
    </lineage>
</organism>
<dbReference type="InterPro" id="IPR032691">
    <property type="entry name" value="Mon2/Sec7/BIG1-like_HUS"/>
</dbReference>
<feature type="compositionally biased region" description="Basic and acidic residues" evidence="9">
    <location>
        <begin position="56"/>
        <end position="77"/>
    </location>
</feature>
<feature type="region of interest" description="Disordered" evidence="9">
    <location>
        <begin position="761"/>
        <end position="788"/>
    </location>
</feature>
<dbReference type="CDD" id="cd00171">
    <property type="entry name" value="Sec7"/>
    <property type="match status" value="1"/>
</dbReference>
<dbReference type="GO" id="GO:0032012">
    <property type="term" value="P:regulation of ARF protein signal transduction"/>
    <property type="evidence" value="ECO:0007669"/>
    <property type="project" value="InterPro"/>
</dbReference>
<dbReference type="FunFam" id="1.10.1000.11:FF:000003">
    <property type="entry name" value="Brefeldin A-inhibited guanine nucleotide-exchange protein 1"/>
    <property type="match status" value="1"/>
</dbReference>
<dbReference type="SUPFAM" id="SSF48371">
    <property type="entry name" value="ARM repeat"/>
    <property type="match status" value="1"/>
</dbReference>
<dbReference type="Gene3D" id="1.10.1000.11">
    <property type="entry name" value="Arf Nucleotide-binding Site Opener,domain 2"/>
    <property type="match status" value="1"/>
</dbReference>
<dbReference type="InterPro" id="IPR000904">
    <property type="entry name" value="Sec7_dom"/>
</dbReference>
<dbReference type="SUPFAM" id="SSF48425">
    <property type="entry name" value="Sec7 domain"/>
    <property type="match status" value="1"/>
</dbReference>
<feature type="region of interest" description="Disordered" evidence="9">
    <location>
        <begin position="1290"/>
        <end position="1312"/>
    </location>
</feature>
<evidence type="ECO:0000256" key="3">
    <source>
        <dbReference type="ARBA" id="ARBA00022490"/>
    </source>
</evidence>
<dbReference type="Pfam" id="PF12783">
    <property type="entry name" value="Sec7-like_HUS"/>
    <property type="match status" value="1"/>
</dbReference>
<keyword evidence="6 10" id="KW-1133">Transmembrane helix</keyword>
<dbReference type="PROSITE" id="PS50190">
    <property type="entry name" value="SEC7"/>
    <property type="match status" value="1"/>
</dbReference>
<sequence length="2152" mass="237537">MAAELEHGEAKPAPTSTSPADEAKPASTEATIELAPPLDAVVEAIPEGGKTNGLAHSDDSAQKELPRAPETENREVLPTDEQVDPTSSTPTVESTPPPPPPKPTASTTNGTHGANGINGADVQPPHRPQATRMDTGASMQDVELSRSGTPRAEEPSAPEIPAKEDPRPRVVSNPASTSVTSLHSVTSSVQSPSRPTSAQPRGPSLGHSRRSSAATTLSLSSGLPGGVTGSPQLSTVLIMPPLQVLVQSKEARKSASFHAAAQRALDLCQAGEGASNAAYLHPREIFEPLRLAISNPQTTSVPILITSLDLLSKLISHSFFAEPNGPPKGLSPLPDLITHTITLAYSESSPPQVALQVVKALMATVLSTDKGMLVHQSSLLKAIRTVYNVFLLSNDAANQVVAQGGLTQMVHHVFGRVVRPDPKSAGFARRSTLGENEARRLESREGTPAPRENGSQADTQAADRGAETPKEEKDAQPKMTLESFDAPNPNDSIPTAPAQIASDAAIPLASPSERPHLPHATISIPVPNGDALDTPDPNNGVVHGDDEADESLDANGRPIPAEELFVKDAFLVFRALCKLSMKPLVTESERDLRSHAMRSKLLSLHLVLTILKSHADLFSNSLVCIPSNSSVEMTPFLQATKQYLCLSLSRNAVSPVNQVFELSVEIFWCMLKELRAQMKASAAVPKEIEVLLNEIFVPILEMRHSTIRQKSLILGVFIRLCHDPQALVEMYINYDCDRASPVNIYEKLMNIVSKIGQTHFAPPSKEELGQSGSTKQSKDGAGPAIPPSLSTAALAGAEQHHYAGMSPEIKLRRQSLECLVAALKSLVVWSTAGPTARGEDSAPPRQSEDGLGLGRNVASAAGSNVELPQPSPSWPTDPTARAASAASNGLATPDPAEDDVGRFESAKQRKTTLQEGIRKFNFKPKRGVEFLVENGFIKSKAPADVARFLLHTEGLNKAMIGEYLGEGDEANVATMHAFVDMLDFSDMRFTDALRMYLQSFRLPGEAQKIDRFMLKFAEQFMGNNPSGLFANADTAYILAFSVIMLNTDAHNKNFKQKRMTKAEFVKNNRGINDGKDLPEEFLGEVYDEIQTNEIKMKDEIEAGPAAGAHPGGLAAVGRDLQREAYFAQSENMSSKTEALLKAMTKQQKRGIVRATDHFHTASRLEHVRFMFEVAWMPFLAGISAPLQETDDMDVVNLCLEGLRSAIRIVCLFDMELERNAFVTTLAKFTFLNNLAEMKPKNVEAIKSLLEIAVTDGNNLKASWKDVLTCVSQLERMQLISSGMDVPDLNRRESTVAGKKQTKRRPAEEVAEESRSSQVTVAADMVFSRTKDLSGSAIVDFVQALSEVSWEEIQSSGASPRPRMFSLQKLVEISYYNMGRIRLEWSNIWQILGEHFNQVCCHNNPNVSFFALDALRQLAMIFLEKEELSHFRFQKDFLRPFEYTIINNKNSDAREMVLQCLQQMLQARYQNLRSGWRTMFAVFSAASKVLTERVAHYAFDLVTHIYKNHFALVVKYGSFADLMSCVTDFCKVSKFQKISLQAIEMVRGTVPKMLQCPECHLPTPGDLEGKEGKEVVKGEEPMVKYWLPVLHSFYEIIMTGEDLEVRRLALDCLFDTLKTHGRNFTPDFWNTVCNQVLFPIFAVLRAKSDIRFRSAEEMSVWLSTTLISALREMIDLYTFYFSVMQAYLDGLLDILVACICQENDTLARIGTSCFQQLLENNVRKLSPEKWDSIVSAFVQLFRTTTASQLFEPVLHAEVQPTELPDEEAPFQKFVAPAPLEPSNDKSPALSNSLTYAEQRRIFKQIIVKCVLQLLLIETTHGLLQNDDVYNTIPAEHLLRFMGVLDDSWRFARRFNADKDLRMKLWKVGFMKQLPNLLKQESSAAATLINVLLRMYRDPREAHRATRNGVLERLVPLATEIIKDFVAIDPETQPRNVAAWTPVVVDILQGCIGFEDAAFDTHMPTFYPLVTDLLLKEVAPEMRLAIRDFLCREPHIRRGHPILFALLLLFAIIEGCITAWLVAKYNDNNSYPNNSFRDRLKFLVFTSWWTVFFSALYIAGFLLSAGSFLVSIASHAVWLFITWVFWLSGVAALTAALGGGQRCSHSSLVYCSQLVAAEAFGWIEVILISIMFVLVLVIGSAALRRGDRLSAGLV</sequence>
<dbReference type="InterPro" id="IPR015403">
    <property type="entry name" value="Mon2/Sec7/BIG1-like_HDS"/>
</dbReference>
<keyword evidence="3" id="KW-0963">Cytoplasm</keyword>
<dbReference type="Pfam" id="PF01284">
    <property type="entry name" value="MARVEL"/>
    <property type="match status" value="1"/>
</dbReference>
<feature type="transmembrane region" description="Helical" evidence="10">
    <location>
        <begin position="2117"/>
        <end position="2141"/>
    </location>
</feature>
<dbReference type="InterPro" id="IPR035999">
    <property type="entry name" value="Sec7_dom_sf"/>
</dbReference>
<protein>
    <submittedName>
        <fullName evidence="12">Guanine nucleotide exchange protein for ADP-robosylation factor</fullName>
    </submittedName>
</protein>
<dbReference type="InterPro" id="IPR032629">
    <property type="entry name" value="DCB_dom"/>
</dbReference>
<dbReference type="GO" id="GO:0015031">
    <property type="term" value="P:protein transport"/>
    <property type="evidence" value="ECO:0007669"/>
    <property type="project" value="UniProtKB-KW"/>
</dbReference>
<proteinExistence type="predicted"/>
<feature type="compositionally biased region" description="Basic and acidic residues" evidence="9">
    <location>
        <begin position="837"/>
        <end position="848"/>
    </location>
</feature>
<evidence type="ECO:0000256" key="10">
    <source>
        <dbReference type="SAM" id="Phobius"/>
    </source>
</evidence>
<name>A0A427YE78_9TREE</name>
<feature type="compositionally biased region" description="Basic and acidic residues" evidence="9">
    <location>
        <begin position="464"/>
        <end position="476"/>
    </location>
</feature>
<feature type="region of interest" description="Disordered" evidence="9">
    <location>
        <begin position="509"/>
        <end position="550"/>
    </location>
</feature>
<dbReference type="PANTHER" id="PTHR10663:SF375">
    <property type="entry name" value="LD29171P"/>
    <property type="match status" value="1"/>
</dbReference>
<dbReference type="GO" id="GO:0005085">
    <property type="term" value="F:guanyl-nucleotide exchange factor activity"/>
    <property type="evidence" value="ECO:0007669"/>
    <property type="project" value="InterPro"/>
</dbReference>
<keyword evidence="4 10" id="KW-0812">Transmembrane</keyword>
<evidence type="ECO:0000256" key="5">
    <source>
        <dbReference type="ARBA" id="ARBA00022927"/>
    </source>
</evidence>
<dbReference type="InterPro" id="IPR046455">
    <property type="entry name" value="Sec7/BIG1-like_C"/>
</dbReference>
<feature type="compositionally biased region" description="Basic and acidic residues" evidence="9">
    <location>
        <begin position="1"/>
        <end position="10"/>
    </location>
</feature>
<feature type="compositionally biased region" description="Low complexity" evidence="9">
    <location>
        <begin position="176"/>
        <end position="197"/>
    </location>
</feature>
<feature type="transmembrane region" description="Helical" evidence="10">
    <location>
        <begin position="2000"/>
        <end position="2020"/>
    </location>
</feature>
<feature type="region of interest" description="Disordered" evidence="9">
    <location>
        <begin position="833"/>
        <end position="907"/>
    </location>
</feature>
<dbReference type="InterPro" id="IPR023394">
    <property type="entry name" value="Sec7_C_sf"/>
</dbReference>
<reference evidence="12 13" key="1">
    <citation type="submission" date="2018-11" db="EMBL/GenBank/DDBJ databases">
        <title>Genome sequence of Saitozyma podzolica DSM 27192.</title>
        <authorList>
            <person name="Aliyu H."/>
            <person name="Gorte O."/>
            <person name="Ochsenreither K."/>
        </authorList>
    </citation>
    <scope>NUCLEOTIDE SEQUENCE [LARGE SCALE GENOMIC DNA]</scope>
    <source>
        <strain evidence="12 13">DSM 27192</strain>
    </source>
</reference>
<dbReference type="Pfam" id="PF09324">
    <property type="entry name" value="Sec7-like_HDS"/>
    <property type="match status" value="1"/>
</dbReference>
<dbReference type="Gene3D" id="1.10.220.20">
    <property type="match status" value="1"/>
</dbReference>
<accession>A0A427YE78</accession>
<dbReference type="EMBL" id="RSCD01000014">
    <property type="protein sequence ID" value="RSH89264.1"/>
    <property type="molecule type" value="Genomic_DNA"/>
</dbReference>
<feature type="region of interest" description="Disordered" evidence="9">
    <location>
        <begin position="420"/>
        <end position="496"/>
    </location>
</feature>
<comment type="caution">
    <text evidence="12">The sequence shown here is derived from an EMBL/GenBank/DDBJ whole genome shotgun (WGS) entry which is preliminary data.</text>
</comment>
<dbReference type="GO" id="GO:0030663">
    <property type="term" value="C:COPI-coated vesicle membrane"/>
    <property type="evidence" value="ECO:0007669"/>
    <property type="project" value="UniProtKB-SubCell"/>
</dbReference>
<feature type="region of interest" description="Disordered" evidence="9">
    <location>
        <begin position="1"/>
        <end position="226"/>
    </location>
</feature>
<feature type="transmembrane region" description="Helical" evidence="10">
    <location>
        <begin position="2075"/>
        <end position="2097"/>
    </location>
</feature>
<evidence type="ECO:0000256" key="4">
    <source>
        <dbReference type="ARBA" id="ARBA00022692"/>
    </source>
</evidence>
<dbReference type="Pfam" id="PF16213">
    <property type="entry name" value="DCB"/>
    <property type="match status" value="1"/>
</dbReference>
<dbReference type="InterPro" id="IPR008253">
    <property type="entry name" value="Marvel"/>
</dbReference>
<evidence type="ECO:0000313" key="12">
    <source>
        <dbReference type="EMBL" id="RSH89264.1"/>
    </source>
</evidence>
<evidence type="ECO:0000256" key="7">
    <source>
        <dbReference type="ARBA" id="ARBA00023136"/>
    </source>
</evidence>
<evidence type="ECO:0000256" key="8">
    <source>
        <dbReference type="ARBA" id="ARBA00060451"/>
    </source>
</evidence>
<gene>
    <name evidence="12" type="primary">SEC7</name>
    <name evidence="12" type="ORF">EHS25_002376</name>
</gene>
<dbReference type="Pfam" id="PF20252">
    <property type="entry name" value="BIG2_C"/>
    <property type="match status" value="1"/>
</dbReference>
<feature type="compositionally biased region" description="Low complexity" evidence="9">
    <location>
        <begin position="85"/>
        <end position="94"/>
    </location>
</feature>
<comment type="subcellular location">
    <subcellularLocation>
        <location evidence="8">Cytoplasmic vesicle</location>
        <location evidence="8">COPI-coated vesicle membrane</location>
    </subcellularLocation>
    <subcellularLocation>
        <location evidence="1">Membrane</location>
        <topology evidence="1">Multi-pass membrane protein</topology>
    </subcellularLocation>
</comment>
<dbReference type="Pfam" id="PF01369">
    <property type="entry name" value="Sec7"/>
    <property type="match status" value="1"/>
</dbReference>
<dbReference type="Proteomes" id="UP000279259">
    <property type="component" value="Unassembled WGS sequence"/>
</dbReference>
<dbReference type="FunFam" id="1.10.220.20:FF:000002">
    <property type="entry name" value="Brefeldin A-inhibited guanine nucleotide-exchange protein 1"/>
    <property type="match status" value="1"/>
</dbReference>
<evidence type="ECO:0000256" key="9">
    <source>
        <dbReference type="SAM" id="MobiDB-lite"/>
    </source>
</evidence>
<dbReference type="STRING" id="1890683.A0A427YE78"/>
<dbReference type="OrthoDB" id="18431at2759"/>
<feature type="transmembrane region" description="Helical" evidence="10">
    <location>
        <begin position="2040"/>
        <end position="2063"/>
    </location>
</feature>
<evidence type="ECO:0000259" key="11">
    <source>
        <dbReference type="PROSITE" id="PS50190"/>
    </source>
</evidence>
<evidence type="ECO:0000256" key="1">
    <source>
        <dbReference type="ARBA" id="ARBA00004141"/>
    </source>
</evidence>
<dbReference type="SMART" id="SM00222">
    <property type="entry name" value="Sec7"/>
    <property type="match status" value="1"/>
</dbReference>
<feature type="compositionally biased region" description="Basic and acidic residues" evidence="9">
    <location>
        <begin position="436"/>
        <end position="445"/>
    </location>
</feature>
<dbReference type="InterPro" id="IPR016024">
    <property type="entry name" value="ARM-type_fold"/>
</dbReference>
<keyword evidence="5" id="KW-0653">Protein transport</keyword>
<evidence type="ECO:0000256" key="6">
    <source>
        <dbReference type="ARBA" id="ARBA00022989"/>
    </source>
</evidence>
<keyword evidence="7 10" id="KW-0472">Membrane</keyword>